<dbReference type="EMBL" id="LJYW01000001">
    <property type="protein sequence ID" value="KPL55182.1"/>
    <property type="molecule type" value="Genomic_DNA"/>
</dbReference>
<evidence type="ECO:0000313" key="6">
    <source>
        <dbReference type="Proteomes" id="UP000048984"/>
    </source>
</evidence>
<evidence type="ECO:0000256" key="4">
    <source>
        <dbReference type="SAM" id="Phobius"/>
    </source>
</evidence>
<keyword evidence="3 4" id="KW-0472">Membrane</keyword>
<sequence>MPRLPLSPTAVVWMLGATQILGYGTVYYSFAILAAPIATSLGLSVSTVFGLFSLSLLVGGAIAPFVGRRMDRHGAPAVMAAGSVAVGLLLAATAWAPGVVGFAIALTALQTAAPAILYDAAFTTLVQASDGGARRRITHLTLIAGFASTLFWPLTSWLAAHMDWRGVLMVFAALNLLVCAPAHMLIARAPSRTGRAVPLAEPDAPAPEAPAAGAPAAGAPEAAALLPEAIAGRVYGLMTLGFALSGFMLSALLAQMVPALTALGLGGAALVVSTLFGPAQVIVRFADMFVAGRRDPLLVTLFAMAMFPLAGTILAATAPSVAGAAVFAVLLGFGSGLKSILQGTLPLALFGRAAYGARLGRMTLARQFLAAAAPFLFAWILERLGASVALLSIAAVGIAGVACFVEIARLRRRHPTAASPGRP</sequence>
<feature type="transmembrane region" description="Helical" evidence="4">
    <location>
        <begin position="12"/>
        <end position="35"/>
    </location>
</feature>
<name>A0A0P6WFI1_9HYPH</name>
<feature type="transmembrane region" description="Helical" evidence="4">
    <location>
        <begin position="260"/>
        <end position="285"/>
    </location>
</feature>
<feature type="transmembrane region" description="Helical" evidence="4">
    <location>
        <begin position="137"/>
        <end position="160"/>
    </location>
</feature>
<feature type="transmembrane region" description="Helical" evidence="4">
    <location>
        <begin position="363"/>
        <end position="381"/>
    </location>
</feature>
<feature type="transmembrane region" description="Helical" evidence="4">
    <location>
        <begin position="41"/>
        <end position="65"/>
    </location>
</feature>
<feature type="transmembrane region" description="Helical" evidence="4">
    <location>
        <begin position="324"/>
        <end position="351"/>
    </location>
</feature>
<evidence type="ECO:0000313" key="5">
    <source>
        <dbReference type="EMBL" id="KPL55182.1"/>
    </source>
</evidence>
<feature type="transmembrane region" description="Helical" evidence="4">
    <location>
        <begin position="166"/>
        <end position="186"/>
    </location>
</feature>
<organism evidence="5 6">
    <name type="scientific">Prosthecodimorpha hirschii</name>
    <dbReference type="NCBI Taxonomy" id="665126"/>
    <lineage>
        <taxon>Bacteria</taxon>
        <taxon>Pseudomonadati</taxon>
        <taxon>Pseudomonadota</taxon>
        <taxon>Alphaproteobacteria</taxon>
        <taxon>Hyphomicrobiales</taxon>
        <taxon>Ancalomicrobiaceae</taxon>
        <taxon>Prosthecodimorpha</taxon>
    </lineage>
</organism>
<gene>
    <name evidence="5" type="ORF">ABB55_25550</name>
</gene>
<dbReference type="SUPFAM" id="SSF103473">
    <property type="entry name" value="MFS general substrate transporter"/>
    <property type="match status" value="1"/>
</dbReference>
<feature type="transmembrane region" description="Helical" evidence="4">
    <location>
        <begin position="297"/>
        <end position="318"/>
    </location>
</feature>
<reference evidence="5 6" key="2">
    <citation type="submission" date="2015-10" db="EMBL/GenBank/DDBJ databases">
        <title>Draft Genome Sequence of Prosthecomicrobium hirschii ATCC 27832.</title>
        <authorList>
            <person name="Daniel J."/>
            <person name="Givan S.A."/>
            <person name="Brun Y.V."/>
            <person name="Brown P.J."/>
        </authorList>
    </citation>
    <scope>NUCLEOTIDE SEQUENCE [LARGE SCALE GENOMIC DNA]</scope>
    <source>
        <strain evidence="5 6">16</strain>
    </source>
</reference>
<accession>A0A0P6WFI1</accession>
<keyword evidence="2 4" id="KW-1133">Transmembrane helix</keyword>
<feature type="transmembrane region" description="Helical" evidence="4">
    <location>
        <begin position="234"/>
        <end position="254"/>
    </location>
</feature>
<reference evidence="5 6" key="1">
    <citation type="submission" date="2015-09" db="EMBL/GenBank/DDBJ databases">
        <authorList>
            <person name="Jackson K.R."/>
            <person name="Lunt B.L."/>
            <person name="Fisher J.N.B."/>
            <person name="Gardner A.V."/>
            <person name="Bailey M.E."/>
            <person name="Deus L.M."/>
            <person name="Earl A.S."/>
            <person name="Gibby P.D."/>
            <person name="Hartmann K.A."/>
            <person name="Liu J.E."/>
            <person name="Manci A.M."/>
            <person name="Nielsen D.A."/>
            <person name="Solomon M.B."/>
            <person name="Breakwell D.P."/>
            <person name="Burnett S.H."/>
            <person name="Grose J.H."/>
        </authorList>
    </citation>
    <scope>NUCLEOTIDE SEQUENCE [LARGE SCALE GENOMIC DNA]</scope>
    <source>
        <strain evidence="5 6">16</strain>
    </source>
</reference>
<dbReference type="GO" id="GO:0022857">
    <property type="term" value="F:transmembrane transporter activity"/>
    <property type="evidence" value="ECO:0007669"/>
    <property type="project" value="InterPro"/>
</dbReference>
<evidence type="ECO:0008006" key="7">
    <source>
        <dbReference type="Google" id="ProtNLM"/>
    </source>
</evidence>
<dbReference type="AlphaFoldDB" id="A0A0P6WFI1"/>
<dbReference type="Pfam" id="PF07690">
    <property type="entry name" value="MFS_1"/>
    <property type="match status" value="1"/>
</dbReference>
<keyword evidence="1 4" id="KW-0812">Transmembrane</keyword>
<dbReference type="InterPro" id="IPR036259">
    <property type="entry name" value="MFS_trans_sf"/>
</dbReference>
<feature type="transmembrane region" description="Helical" evidence="4">
    <location>
        <begin position="102"/>
        <end position="125"/>
    </location>
</feature>
<dbReference type="Gene3D" id="1.20.1250.20">
    <property type="entry name" value="MFS general substrate transporter like domains"/>
    <property type="match status" value="1"/>
</dbReference>
<comment type="caution">
    <text evidence="5">The sequence shown here is derived from an EMBL/GenBank/DDBJ whole genome shotgun (WGS) entry which is preliminary data.</text>
</comment>
<proteinExistence type="predicted"/>
<keyword evidence="6" id="KW-1185">Reference proteome</keyword>
<feature type="transmembrane region" description="Helical" evidence="4">
    <location>
        <begin position="77"/>
        <end position="96"/>
    </location>
</feature>
<evidence type="ECO:0000256" key="3">
    <source>
        <dbReference type="ARBA" id="ARBA00023136"/>
    </source>
</evidence>
<evidence type="ECO:0000256" key="1">
    <source>
        <dbReference type="ARBA" id="ARBA00022692"/>
    </source>
</evidence>
<feature type="transmembrane region" description="Helical" evidence="4">
    <location>
        <begin position="387"/>
        <end position="405"/>
    </location>
</feature>
<dbReference type="Proteomes" id="UP000048984">
    <property type="component" value="Unassembled WGS sequence"/>
</dbReference>
<dbReference type="InterPro" id="IPR011701">
    <property type="entry name" value="MFS"/>
</dbReference>
<protein>
    <recommendedName>
        <fullName evidence="7">MFS transporter</fullName>
    </recommendedName>
</protein>
<dbReference type="STRING" id="665126.ABB55_25550"/>
<dbReference type="RefSeq" id="WP_054361349.1">
    <property type="nucleotide sequence ID" value="NZ_LJYW01000001.1"/>
</dbReference>
<evidence type="ECO:0000256" key="2">
    <source>
        <dbReference type="ARBA" id="ARBA00022989"/>
    </source>
</evidence>